<accession>A0A2H3J1C2</accession>
<dbReference type="InterPro" id="IPR036388">
    <property type="entry name" value="WH-like_DNA-bd_sf"/>
</dbReference>
<feature type="non-terminal residue" evidence="1">
    <location>
        <position position="1"/>
    </location>
</feature>
<feature type="non-terminal residue" evidence="1">
    <location>
        <position position="89"/>
    </location>
</feature>
<protein>
    <recommendedName>
        <fullName evidence="3">Homeodomain-like protein</fullName>
    </recommendedName>
</protein>
<dbReference type="SUPFAM" id="SSF46689">
    <property type="entry name" value="Homeodomain-like"/>
    <property type="match status" value="1"/>
</dbReference>
<proteinExistence type="predicted"/>
<dbReference type="OrthoDB" id="2730708at2759"/>
<sequence length="89" mass="10452">RKRIIALHSHPGWSIQHISEALGCSRQTVFRILAIHRDCDQLSRPSFRTRGRPRILSRDNHDFIKGLLDSHCGLYLDEVQDYLWEERGT</sequence>
<evidence type="ECO:0000313" key="1">
    <source>
        <dbReference type="EMBL" id="PCH36042.1"/>
    </source>
</evidence>
<dbReference type="Proteomes" id="UP000218811">
    <property type="component" value="Unassembled WGS sequence"/>
</dbReference>
<dbReference type="Pfam" id="PF13384">
    <property type="entry name" value="HTH_23"/>
    <property type="match status" value="1"/>
</dbReference>
<dbReference type="AlphaFoldDB" id="A0A2H3J1C2"/>
<reference evidence="1 2" key="1">
    <citation type="journal article" date="2012" name="Science">
        <title>The Paleozoic origin of enzymatic lignin decomposition reconstructed from 31 fungal genomes.</title>
        <authorList>
            <person name="Floudas D."/>
            <person name="Binder M."/>
            <person name="Riley R."/>
            <person name="Barry K."/>
            <person name="Blanchette R.A."/>
            <person name="Henrissat B."/>
            <person name="Martinez A.T."/>
            <person name="Otillar R."/>
            <person name="Spatafora J.W."/>
            <person name="Yadav J.S."/>
            <person name="Aerts A."/>
            <person name="Benoit I."/>
            <person name="Boyd A."/>
            <person name="Carlson A."/>
            <person name="Copeland A."/>
            <person name="Coutinho P.M."/>
            <person name="de Vries R.P."/>
            <person name="Ferreira P."/>
            <person name="Findley K."/>
            <person name="Foster B."/>
            <person name="Gaskell J."/>
            <person name="Glotzer D."/>
            <person name="Gorecki P."/>
            <person name="Heitman J."/>
            <person name="Hesse C."/>
            <person name="Hori C."/>
            <person name="Igarashi K."/>
            <person name="Jurgens J.A."/>
            <person name="Kallen N."/>
            <person name="Kersten P."/>
            <person name="Kohler A."/>
            <person name="Kuees U."/>
            <person name="Kumar T.K.A."/>
            <person name="Kuo A."/>
            <person name="LaButti K."/>
            <person name="Larrondo L.F."/>
            <person name="Lindquist E."/>
            <person name="Ling A."/>
            <person name="Lombard V."/>
            <person name="Lucas S."/>
            <person name="Lundell T."/>
            <person name="Martin R."/>
            <person name="McLaughlin D.J."/>
            <person name="Morgenstern I."/>
            <person name="Morin E."/>
            <person name="Murat C."/>
            <person name="Nagy L.G."/>
            <person name="Nolan M."/>
            <person name="Ohm R.A."/>
            <person name="Patyshakuliyeva A."/>
            <person name="Rokas A."/>
            <person name="Ruiz-Duenas F.J."/>
            <person name="Sabat G."/>
            <person name="Salamov A."/>
            <person name="Samejima M."/>
            <person name="Schmutz J."/>
            <person name="Slot J.C."/>
            <person name="St John F."/>
            <person name="Stenlid J."/>
            <person name="Sun H."/>
            <person name="Sun S."/>
            <person name="Syed K."/>
            <person name="Tsang A."/>
            <person name="Wiebenga A."/>
            <person name="Young D."/>
            <person name="Pisabarro A."/>
            <person name="Eastwood D.C."/>
            <person name="Martin F."/>
            <person name="Cullen D."/>
            <person name="Grigoriev I.V."/>
            <person name="Hibbett D.S."/>
        </authorList>
    </citation>
    <scope>NUCLEOTIDE SEQUENCE [LARGE SCALE GENOMIC DNA]</scope>
    <source>
        <strain evidence="1 2">MD-104</strain>
    </source>
</reference>
<evidence type="ECO:0000313" key="2">
    <source>
        <dbReference type="Proteomes" id="UP000218811"/>
    </source>
</evidence>
<keyword evidence="2" id="KW-1185">Reference proteome</keyword>
<dbReference type="OMA" id="LAIHRDC"/>
<dbReference type="Gene3D" id="1.10.10.10">
    <property type="entry name" value="Winged helix-like DNA-binding domain superfamily/Winged helix DNA-binding domain"/>
    <property type="match status" value="1"/>
</dbReference>
<dbReference type="EMBL" id="KB467865">
    <property type="protein sequence ID" value="PCH36042.1"/>
    <property type="molecule type" value="Genomic_DNA"/>
</dbReference>
<dbReference type="InterPro" id="IPR009057">
    <property type="entry name" value="Homeodomain-like_sf"/>
</dbReference>
<organism evidence="1 2">
    <name type="scientific">Wolfiporia cocos (strain MD-104)</name>
    <name type="common">Brown rot fungus</name>
    <dbReference type="NCBI Taxonomy" id="742152"/>
    <lineage>
        <taxon>Eukaryota</taxon>
        <taxon>Fungi</taxon>
        <taxon>Dikarya</taxon>
        <taxon>Basidiomycota</taxon>
        <taxon>Agaricomycotina</taxon>
        <taxon>Agaricomycetes</taxon>
        <taxon>Polyporales</taxon>
        <taxon>Phaeolaceae</taxon>
        <taxon>Wolfiporia</taxon>
    </lineage>
</organism>
<gene>
    <name evidence="1" type="ORF">WOLCODRAFT_31542</name>
</gene>
<evidence type="ECO:0008006" key="3">
    <source>
        <dbReference type="Google" id="ProtNLM"/>
    </source>
</evidence>
<name>A0A2H3J1C2_WOLCO</name>